<evidence type="ECO:0000256" key="14">
    <source>
        <dbReference type="ARBA" id="ARBA00023136"/>
    </source>
</evidence>
<evidence type="ECO:0000313" key="18">
    <source>
        <dbReference type="EMBL" id="VAW32386.1"/>
    </source>
</evidence>
<evidence type="ECO:0000256" key="3">
    <source>
        <dbReference type="ARBA" id="ARBA00022448"/>
    </source>
</evidence>
<evidence type="ECO:0000256" key="11">
    <source>
        <dbReference type="ARBA" id="ARBA00022967"/>
    </source>
</evidence>
<dbReference type="SUPFAM" id="SSF81653">
    <property type="entry name" value="Calcium ATPase, transduction domain A"/>
    <property type="match status" value="1"/>
</dbReference>
<keyword evidence="10" id="KW-0460">Magnesium</keyword>
<dbReference type="GO" id="GO:0043682">
    <property type="term" value="F:P-type divalent copper transporter activity"/>
    <property type="evidence" value="ECO:0007669"/>
    <property type="project" value="TreeGrafter"/>
</dbReference>
<comment type="similarity">
    <text evidence="2">Belongs to the cation transport ATPase (P-type) (TC 3.A.3) family. Type IB subfamily.</text>
</comment>
<proteinExistence type="inferred from homology"/>
<evidence type="ECO:0000256" key="9">
    <source>
        <dbReference type="ARBA" id="ARBA00022840"/>
    </source>
</evidence>
<keyword evidence="7" id="KW-0479">Metal-binding</keyword>
<dbReference type="NCBIfam" id="TIGR01511">
    <property type="entry name" value="ATPase-IB1_Cu"/>
    <property type="match status" value="1"/>
</dbReference>
<evidence type="ECO:0000256" key="4">
    <source>
        <dbReference type="ARBA" id="ARBA00022475"/>
    </source>
</evidence>
<feature type="transmembrane region" description="Helical" evidence="16">
    <location>
        <begin position="71"/>
        <end position="88"/>
    </location>
</feature>
<dbReference type="InterPro" id="IPR023298">
    <property type="entry name" value="ATPase_P-typ_TM_dom_sf"/>
</dbReference>
<name>A0A3B0VJV4_9ZZZZ</name>
<dbReference type="InterPro" id="IPR027256">
    <property type="entry name" value="P-typ_ATPase_IB"/>
</dbReference>
<feature type="transmembrane region" description="Helical" evidence="16">
    <location>
        <begin position="40"/>
        <end position="65"/>
    </location>
</feature>
<feature type="region of interest" description="Disordered" evidence="15">
    <location>
        <begin position="1"/>
        <end position="27"/>
    </location>
</feature>
<keyword evidence="14 16" id="KW-0472">Membrane</keyword>
<dbReference type="PROSITE" id="PS00154">
    <property type="entry name" value="ATPASE_E1_E2"/>
    <property type="match status" value="1"/>
</dbReference>
<keyword evidence="4" id="KW-1003">Cell membrane</keyword>
<organism evidence="18">
    <name type="scientific">hydrothermal vent metagenome</name>
    <dbReference type="NCBI Taxonomy" id="652676"/>
    <lineage>
        <taxon>unclassified sequences</taxon>
        <taxon>metagenomes</taxon>
        <taxon>ecological metagenomes</taxon>
    </lineage>
</organism>
<keyword evidence="13" id="KW-0406">Ion transport</keyword>
<evidence type="ECO:0000256" key="15">
    <source>
        <dbReference type="SAM" id="MobiDB-lite"/>
    </source>
</evidence>
<evidence type="ECO:0000256" key="16">
    <source>
        <dbReference type="SAM" id="Phobius"/>
    </source>
</evidence>
<dbReference type="SFLD" id="SFLDF00027">
    <property type="entry name" value="p-type_atpase"/>
    <property type="match status" value="1"/>
</dbReference>
<dbReference type="EC" id="3.6.3.4" evidence="18"/>
<dbReference type="InterPro" id="IPR023299">
    <property type="entry name" value="ATPase_P-typ_cyto_dom_N"/>
</dbReference>
<feature type="transmembrane region" description="Helical" evidence="16">
    <location>
        <begin position="281"/>
        <end position="303"/>
    </location>
</feature>
<evidence type="ECO:0000256" key="2">
    <source>
        <dbReference type="ARBA" id="ARBA00006024"/>
    </source>
</evidence>
<dbReference type="EC" id="3.6.3.3" evidence="18"/>
<evidence type="ECO:0000256" key="7">
    <source>
        <dbReference type="ARBA" id="ARBA00022723"/>
    </source>
</evidence>
<feature type="transmembrane region" description="Helical" evidence="16">
    <location>
        <begin position="624"/>
        <end position="647"/>
    </location>
</feature>
<dbReference type="PRINTS" id="PR00120">
    <property type="entry name" value="HATPASE"/>
</dbReference>
<evidence type="ECO:0000256" key="1">
    <source>
        <dbReference type="ARBA" id="ARBA00004651"/>
    </source>
</evidence>
<keyword evidence="8" id="KW-0547">Nucleotide-binding</keyword>
<dbReference type="EMBL" id="UOEV01000043">
    <property type="protein sequence ID" value="VAW32386.1"/>
    <property type="molecule type" value="Genomic_DNA"/>
</dbReference>
<keyword evidence="18" id="KW-0378">Hydrolase</keyword>
<dbReference type="SUPFAM" id="SSF56784">
    <property type="entry name" value="HAD-like"/>
    <property type="match status" value="1"/>
</dbReference>
<dbReference type="Gene3D" id="2.70.150.10">
    <property type="entry name" value="Calcium-transporting ATPase, cytoplasmic transduction domain A"/>
    <property type="match status" value="1"/>
</dbReference>
<reference evidence="18" key="1">
    <citation type="submission" date="2018-06" db="EMBL/GenBank/DDBJ databases">
        <authorList>
            <person name="Zhirakovskaya E."/>
        </authorList>
    </citation>
    <scope>NUCLEOTIDE SEQUENCE</scope>
</reference>
<feature type="transmembrane region" description="Helical" evidence="16">
    <location>
        <begin position="309"/>
        <end position="331"/>
    </location>
</feature>
<dbReference type="Gene3D" id="3.40.50.1000">
    <property type="entry name" value="HAD superfamily/HAD-like"/>
    <property type="match status" value="1"/>
</dbReference>
<gene>
    <name evidence="18" type="ORF">MNBD_CPR01-103</name>
</gene>
<dbReference type="NCBIfam" id="TIGR01525">
    <property type="entry name" value="ATPase-IB_hvy"/>
    <property type="match status" value="1"/>
</dbReference>
<dbReference type="Gene3D" id="3.40.1110.10">
    <property type="entry name" value="Calcium-transporting ATPase, cytoplasmic domain N"/>
    <property type="match status" value="1"/>
</dbReference>
<accession>A0A3B0VJV4</accession>
<dbReference type="Pfam" id="PF00122">
    <property type="entry name" value="E1-E2_ATPase"/>
    <property type="match status" value="1"/>
</dbReference>
<feature type="domain" description="P-type ATPase A" evidence="17">
    <location>
        <begin position="164"/>
        <end position="264"/>
    </location>
</feature>
<dbReference type="NCBIfam" id="TIGR01494">
    <property type="entry name" value="ATPase_P-type"/>
    <property type="match status" value="1"/>
</dbReference>
<comment type="subcellular location">
    <subcellularLocation>
        <location evidence="1">Cell membrane</location>
        <topology evidence="1">Multi-pass membrane protein</topology>
    </subcellularLocation>
</comment>
<evidence type="ECO:0000256" key="8">
    <source>
        <dbReference type="ARBA" id="ARBA00022741"/>
    </source>
</evidence>
<dbReference type="FunFam" id="2.70.150.10:FF:000002">
    <property type="entry name" value="Copper-transporting ATPase 1, putative"/>
    <property type="match status" value="1"/>
</dbReference>
<dbReference type="GO" id="GO:0005886">
    <property type="term" value="C:plasma membrane"/>
    <property type="evidence" value="ECO:0007669"/>
    <property type="project" value="UniProtKB-SubCell"/>
</dbReference>
<dbReference type="Pfam" id="PF00702">
    <property type="entry name" value="Hydrolase"/>
    <property type="match status" value="1"/>
</dbReference>
<feature type="compositionally biased region" description="Basic and acidic residues" evidence="15">
    <location>
        <begin position="1"/>
        <end position="21"/>
    </location>
</feature>
<dbReference type="GO" id="GO:0016887">
    <property type="term" value="F:ATP hydrolysis activity"/>
    <property type="evidence" value="ECO:0007669"/>
    <property type="project" value="InterPro"/>
</dbReference>
<dbReference type="SUPFAM" id="SSF81665">
    <property type="entry name" value="Calcium ATPase, transmembrane domain M"/>
    <property type="match status" value="1"/>
</dbReference>
<dbReference type="PANTHER" id="PTHR43520:SF5">
    <property type="entry name" value="CATION-TRANSPORTING P-TYPE ATPASE-RELATED"/>
    <property type="match status" value="1"/>
</dbReference>
<evidence type="ECO:0000256" key="5">
    <source>
        <dbReference type="ARBA" id="ARBA00022553"/>
    </source>
</evidence>
<evidence type="ECO:0000256" key="13">
    <source>
        <dbReference type="ARBA" id="ARBA00023065"/>
    </source>
</evidence>
<dbReference type="InterPro" id="IPR001757">
    <property type="entry name" value="P_typ_ATPase"/>
</dbReference>
<keyword evidence="3" id="KW-0813">Transport</keyword>
<keyword evidence="11" id="KW-1278">Translocase</keyword>
<feature type="transmembrane region" description="Helical" evidence="16">
    <location>
        <begin position="653"/>
        <end position="672"/>
    </location>
</feature>
<dbReference type="InterPro" id="IPR036412">
    <property type="entry name" value="HAD-like_sf"/>
</dbReference>
<dbReference type="PANTHER" id="PTHR43520">
    <property type="entry name" value="ATP7, ISOFORM B"/>
    <property type="match status" value="1"/>
</dbReference>
<dbReference type="GO" id="GO:0005524">
    <property type="term" value="F:ATP binding"/>
    <property type="evidence" value="ECO:0007669"/>
    <property type="project" value="UniProtKB-KW"/>
</dbReference>
<evidence type="ECO:0000256" key="10">
    <source>
        <dbReference type="ARBA" id="ARBA00022842"/>
    </source>
</evidence>
<keyword evidence="5" id="KW-0597">Phosphoprotein</keyword>
<evidence type="ECO:0000259" key="17">
    <source>
        <dbReference type="Pfam" id="PF00122"/>
    </source>
</evidence>
<sequence length="686" mass="73763">MDKQHIHDTHEHSCEHEEHSSHSMGHGMGHGSASSYLRRFWIVTALLIPLALTNAPVVAFFHLPVFAISRWIQFVLATAIFAFSLVFFQHAWHEIRARAFGMMTLVSIAVGAGYTFSVVATFVPSLGVQFYLEIATLVWVLLFGHYLEARSSGAAGDALTEVAKLLPKKAHKILDGVETDIDIKDLIEGDTVVVKSGEKIPADGNVINGHSSVDEALISGESRPVAKNKGDDVVAGSVAFDGALTVRLTRVGVNSTIGQIQSLIAKAQMSKPRQARIADTASAVLTFSALAVSVLTFLVWFFILGASFAFAMTLAITVLVIACPHALGLAIPTVTTIATTLSAKNGVFIKNLAKIETIHKASYVVFDKTGTLTNGSFGVSSMDTFVGTKDDLLKISASLEQRSSHIIGSAIVAHAKKNNIELSTPTDFTNFAGKGIRANIKGEIYIVGNKMLMSEQKIQITSEQEERYTKLVQKGATVIFVSDKKQILGLIALSDEVKQEAYEAVRRIHELGIKVAMLTGDNEHSARGVADALGIDTYFAEVLPHDKYAHIQRLQKEGNTVLMVGDGVNDAPALSQADVGIAIGAGTDVTVEAGDVVLTRSNPTDVVRLVVLARAVYRKMIQNLWWALGYNVVAIPTAAGVFAYWGVFLAPEVGALLMSLSTVIVVANALTLRRINLSRGLTIPNV</sequence>
<protein>
    <submittedName>
        <fullName evidence="18">Lead, cadmium, zinc and mercury transporting ATPase Copper-translocating P-type ATPase</fullName>
        <ecNumber evidence="18">3.6.3.3</ecNumber>
        <ecNumber evidence="18">3.6.3.4</ecNumber>
    </submittedName>
</protein>
<evidence type="ECO:0000256" key="6">
    <source>
        <dbReference type="ARBA" id="ARBA00022692"/>
    </source>
</evidence>
<evidence type="ECO:0000256" key="12">
    <source>
        <dbReference type="ARBA" id="ARBA00022989"/>
    </source>
</evidence>
<dbReference type="GO" id="GO:0005507">
    <property type="term" value="F:copper ion binding"/>
    <property type="evidence" value="ECO:0007669"/>
    <property type="project" value="TreeGrafter"/>
</dbReference>
<dbReference type="InterPro" id="IPR008250">
    <property type="entry name" value="ATPase_P-typ_transduc_dom_A_sf"/>
</dbReference>
<dbReference type="InterPro" id="IPR023214">
    <property type="entry name" value="HAD_sf"/>
</dbReference>
<dbReference type="GO" id="GO:0055070">
    <property type="term" value="P:copper ion homeostasis"/>
    <property type="evidence" value="ECO:0007669"/>
    <property type="project" value="TreeGrafter"/>
</dbReference>
<dbReference type="SFLD" id="SFLDS00003">
    <property type="entry name" value="Haloacid_Dehalogenase"/>
    <property type="match status" value="1"/>
</dbReference>
<keyword evidence="9" id="KW-0067">ATP-binding</keyword>
<dbReference type="PRINTS" id="PR00119">
    <property type="entry name" value="CATATPASE"/>
</dbReference>
<dbReference type="AlphaFoldDB" id="A0A3B0VJV4"/>
<dbReference type="InterPro" id="IPR059000">
    <property type="entry name" value="ATPase_P-type_domA"/>
</dbReference>
<dbReference type="SFLD" id="SFLDG00002">
    <property type="entry name" value="C1.7:_P-type_atpase_like"/>
    <property type="match status" value="1"/>
</dbReference>
<keyword evidence="6 16" id="KW-0812">Transmembrane</keyword>
<feature type="transmembrane region" description="Helical" evidence="16">
    <location>
        <begin position="128"/>
        <end position="147"/>
    </location>
</feature>
<dbReference type="InterPro" id="IPR044492">
    <property type="entry name" value="P_typ_ATPase_HD_dom"/>
</dbReference>
<feature type="transmembrane region" description="Helical" evidence="16">
    <location>
        <begin position="100"/>
        <end position="122"/>
    </location>
</feature>
<keyword evidence="12 16" id="KW-1133">Transmembrane helix</keyword>
<dbReference type="InterPro" id="IPR018303">
    <property type="entry name" value="ATPase_P-typ_P_site"/>
</dbReference>